<evidence type="ECO:0000256" key="6">
    <source>
        <dbReference type="SAM" id="MobiDB-lite"/>
    </source>
</evidence>
<evidence type="ECO:0000256" key="1">
    <source>
        <dbReference type="ARBA" id="ARBA00004236"/>
    </source>
</evidence>
<dbReference type="STRING" id="69960.SAMN05421720_104189"/>
<sequence length="129" mass="13568">MFKGLDILLIGIAVVMAVLILLWTACAVVGMVFRAVEARQQASKAKDAEPPPAPAPGREPATGVPPHHLAAIAAAAAAVLDRPHRIVRVSAPPLAATDWGNQARLQTFNKNLRQGDWGRTISAHTGANT</sequence>
<comment type="subcellular location">
    <subcellularLocation>
        <location evidence="1">Cell membrane</location>
    </subcellularLocation>
</comment>
<feature type="region of interest" description="Disordered" evidence="6">
    <location>
        <begin position="40"/>
        <end position="65"/>
    </location>
</feature>
<dbReference type="Proteomes" id="UP000199412">
    <property type="component" value="Unassembled WGS sequence"/>
</dbReference>
<feature type="transmembrane region" description="Helical" evidence="7">
    <location>
        <begin position="7"/>
        <end position="33"/>
    </location>
</feature>
<evidence type="ECO:0000256" key="7">
    <source>
        <dbReference type="SAM" id="Phobius"/>
    </source>
</evidence>
<dbReference type="GO" id="GO:0036376">
    <property type="term" value="P:sodium ion export across plasma membrane"/>
    <property type="evidence" value="ECO:0007669"/>
    <property type="project" value="InterPro"/>
</dbReference>
<name>A0A1G7B3T5_9PROT</name>
<evidence type="ECO:0000313" key="8">
    <source>
        <dbReference type="EMBL" id="SDE20895.1"/>
    </source>
</evidence>
<dbReference type="InterPro" id="IPR005899">
    <property type="entry name" value="Na_pump_deCOase"/>
</dbReference>
<gene>
    <name evidence="8" type="ORF">SAMN05421720_104189</name>
</gene>
<keyword evidence="2" id="KW-1003">Cell membrane</keyword>
<reference evidence="8 9" key="1">
    <citation type="submission" date="2016-10" db="EMBL/GenBank/DDBJ databases">
        <authorList>
            <person name="de Groot N.N."/>
        </authorList>
    </citation>
    <scope>NUCLEOTIDE SEQUENCE [LARGE SCALE GENOMIC DNA]</scope>
    <source>
        <strain evidence="8 9">ATCC 700224</strain>
    </source>
</reference>
<dbReference type="GO" id="GO:0005886">
    <property type="term" value="C:plasma membrane"/>
    <property type="evidence" value="ECO:0007669"/>
    <property type="project" value="UniProtKB-SubCell"/>
</dbReference>
<keyword evidence="3 7" id="KW-0812">Transmembrane</keyword>
<evidence type="ECO:0000256" key="5">
    <source>
        <dbReference type="ARBA" id="ARBA00023136"/>
    </source>
</evidence>
<dbReference type="PROSITE" id="PS51257">
    <property type="entry name" value="PROKAR_LIPOPROTEIN"/>
    <property type="match status" value="1"/>
</dbReference>
<evidence type="ECO:0000256" key="2">
    <source>
        <dbReference type="ARBA" id="ARBA00022475"/>
    </source>
</evidence>
<proteinExistence type="predicted"/>
<dbReference type="EMBL" id="FNAP01000004">
    <property type="protein sequence ID" value="SDE20895.1"/>
    <property type="molecule type" value="Genomic_DNA"/>
</dbReference>
<dbReference type="Pfam" id="PF04277">
    <property type="entry name" value="OAD_gamma"/>
    <property type="match status" value="1"/>
</dbReference>
<keyword evidence="9" id="KW-1185">Reference proteome</keyword>
<dbReference type="AlphaFoldDB" id="A0A1G7B3T5"/>
<protein>
    <submittedName>
        <fullName evidence="8">Oxaloacetate decarboxylase, gamma chain</fullName>
    </submittedName>
</protein>
<organism evidence="8 9">
    <name type="scientific">Rhodospira trueperi</name>
    <dbReference type="NCBI Taxonomy" id="69960"/>
    <lineage>
        <taxon>Bacteria</taxon>
        <taxon>Pseudomonadati</taxon>
        <taxon>Pseudomonadota</taxon>
        <taxon>Alphaproteobacteria</taxon>
        <taxon>Rhodospirillales</taxon>
        <taxon>Rhodospirillaceae</taxon>
        <taxon>Rhodospira</taxon>
    </lineage>
</organism>
<evidence type="ECO:0000313" key="9">
    <source>
        <dbReference type="Proteomes" id="UP000199412"/>
    </source>
</evidence>
<evidence type="ECO:0000256" key="3">
    <source>
        <dbReference type="ARBA" id="ARBA00022692"/>
    </source>
</evidence>
<keyword evidence="4 7" id="KW-1133">Transmembrane helix</keyword>
<dbReference type="GO" id="GO:0015081">
    <property type="term" value="F:sodium ion transmembrane transporter activity"/>
    <property type="evidence" value="ECO:0007669"/>
    <property type="project" value="InterPro"/>
</dbReference>
<dbReference type="OrthoDB" id="7360787at2"/>
<keyword evidence="5 7" id="KW-0472">Membrane</keyword>
<accession>A0A1G7B3T5</accession>
<dbReference type="RefSeq" id="WP_092784587.1">
    <property type="nucleotide sequence ID" value="NZ_FNAP01000004.1"/>
</dbReference>
<evidence type="ECO:0000256" key="4">
    <source>
        <dbReference type="ARBA" id="ARBA00022989"/>
    </source>
</evidence>